<feature type="transmembrane region" description="Helical" evidence="6">
    <location>
        <begin position="73"/>
        <end position="97"/>
    </location>
</feature>
<dbReference type="KEGG" id="qlo:115982691"/>
<dbReference type="InterPro" id="IPR030184">
    <property type="entry name" value="WAT1-related"/>
</dbReference>
<feature type="transmembrane region" description="Helical" evidence="6">
    <location>
        <begin position="40"/>
        <end position="61"/>
    </location>
</feature>
<protein>
    <recommendedName>
        <fullName evidence="6">WAT1-related protein</fullName>
    </recommendedName>
</protein>
<dbReference type="RefSeq" id="XP_030961228.1">
    <property type="nucleotide sequence ID" value="XM_031105368.1"/>
</dbReference>
<dbReference type="RefSeq" id="XP_030961229.1">
    <property type="nucleotide sequence ID" value="XM_031105369.1"/>
</dbReference>
<dbReference type="Pfam" id="PF00892">
    <property type="entry name" value="EamA"/>
    <property type="match status" value="2"/>
</dbReference>
<accession>A0A7N2LBB8</accession>
<dbReference type="GO" id="GO:0022857">
    <property type="term" value="F:transmembrane transporter activity"/>
    <property type="evidence" value="ECO:0007669"/>
    <property type="project" value="InterPro"/>
</dbReference>
<organism evidence="9 10">
    <name type="scientific">Quercus lobata</name>
    <name type="common">Valley oak</name>
    <dbReference type="NCBI Taxonomy" id="97700"/>
    <lineage>
        <taxon>Eukaryota</taxon>
        <taxon>Viridiplantae</taxon>
        <taxon>Streptophyta</taxon>
        <taxon>Embryophyta</taxon>
        <taxon>Tracheophyta</taxon>
        <taxon>Spermatophyta</taxon>
        <taxon>Magnoliopsida</taxon>
        <taxon>eudicotyledons</taxon>
        <taxon>Gunneridae</taxon>
        <taxon>Pentapetalae</taxon>
        <taxon>rosids</taxon>
        <taxon>fabids</taxon>
        <taxon>Fagales</taxon>
        <taxon>Fagaceae</taxon>
        <taxon>Quercus</taxon>
    </lineage>
</organism>
<dbReference type="GeneID" id="115982691"/>
<evidence type="ECO:0000256" key="3">
    <source>
        <dbReference type="ARBA" id="ARBA00022692"/>
    </source>
</evidence>
<dbReference type="RefSeq" id="XP_030961227.1">
    <property type="nucleotide sequence ID" value="XM_031105367.1"/>
</dbReference>
<evidence type="ECO:0000313" key="9">
    <source>
        <dbReference type="EnsemblPlants" id="QL03p062100:mrna"/>
    </source>
</evidence>
<gene>
    <name evidence="9" type="primary">LOC115982691</name>
</gene>
<dbReference type="EnsemblPlants" id="QL03p062100:mrna">
    <property type="protein sequence ID" value="QL03p062100:mrna"/>
    <property type="gene ID" value="QL03p062100"/>
</dbReference>
<evidence type="ECO:0000259" key="8">
    <source>
        <dbReference type="Pfam" id="PF00892"/>
    </source>
</evidence>
<proteinExistence type="inferred from homology"/>
<evidence type="ECO:0000313" key="10">
    <source>
        <dbReference type="Proteomes" id="UP000594261"/>
    </source>
</evidence>
<keyword evidence="3 6" id="KW-0812">Transmembrane</keyword>
<name>A0A7N2LBB8_QUELO</name>
<feature type="transmembrane region" description="Helical" evidence="6">
    <location>
        <begin position="276"/>
        <end position="296"/>
    </location>
</feature>
<evidence type="ECO:0000256" key="2">
    <source>
        <dbReference type="ARBA" id="ARBA00007635"/>
    </source>
</evidence>
<evidence type="ECO:0000256" key="4">
    <source>
        <dbReference type="ARBA" id="ARBA00022989"/>
    </source>
</evidence>
<feature type="compositionally biased region" description="Basic and acidic residues" evidence="7">
    <location>
        <begin position="332"/>
        <end position="345"/>
    </location>
</feature>
<dbReference type="RefSeq" id="XP_030961226.1">
    <property type="nucleotide sequence ID" value="XM_031105366.1"/>
</dbReference>
<reference evidence="9 10" key="1">
    <citation type="journal article" date="2016" name="G3 (Bethesda)">
        <title>First Draft Assembly and Annotation of the Genome of a California Endemic Oak Quercus lobata Nee (Fagaceae).</title>
        <authorList>
            <person name="Sork V.L."/>
            <person name="Fitz-Gibbon S.T."/>
            <person name="Puiu D."/>
            <person name="Crepeau M."/>
            <person name="Gugger P.F."/>
            <person name="Sherman R."/>
            <person name="Stevens K."/>
            <person name="Langley C.H."/>
            <person name="Pellegrini M."/>
            <person name="Salzberg S.L."/>
        </authorList>
    </citation>
    <scope>NUCLEOTIDE SEQUENCE [LARGE SCALE GENOMIC DNA]</scope>
    <source>
        <strain evidence="9 10">cv. SW786</strain>
    </source>
</reference>
<feature type="domain" description="EamA" evidence="8">
    <location>
        <begin position="182"/>
        <end position="320"/>
    </location>
</feature>
<evidence type="ECO:0000256" key="7">
    <source>
        <dbReference type="SAM" id="MobiDB-lite"/>
    </source>
</evidence>
<feature type="transmembrane region" description="Helical" evidence="6">
    <location>
        <begin position="9"/>
        <end position="28"/>
    </location>
</feature>
<sequence>MGMEMEKVALPFVGMVMAEFAQVGLMIVGKEAMSKGMSNLVFIFYSNAFASLILLPSALLFHRSQSPRPQLSFCILCGFFLLGLIGFIVQALGYAGILYSSPTLATAILNLTPAFTFILAVTFRMEKLDWRSSNSQVKIIGTIISISGAFIVTLYKGLPLLMTPLHSNSSHKLLVQMSNWVIGGLLLAADAMLASTWLILQAWMLKKYPAELIVVFFYCFFVAIQSAVVSLVVERDLSSWSLQPNMRLIAVLYSAVFGSAFQVGISAWCLHKTGPLFVAMFKPVGIVISVFIGVIFLGDNFYLGSLIGAILIVVGFYCVMWGKAKEQKTGEETRISGLESSREKVPLLQNSNEEI</sequence>
<dbReference type="EMBL" id="LRBV02000003">
    <property type="status" value="NOT_ANNOTATED_CDS"/>
    <property type="molecule type" value="Genomic_DNA"/>
</dbReference>
<reference evidence="9" key="2">
    <citation type="submission" date="2021-01" db="UniProtKB">
        <authorList>
            <consortium name="EnsemblPlants"/>
        </authorList>
    </citation>
    <scope>IDENTIFICATION</scope>
</reference>
<dbReference type="AlphaFoldDB" id="A0A7N2LBB8"/>
<dbReference type="PANTHER" id="PTHR31218">
    <property type="entry name" value="WAT1-RELATED PROTEIN"/>
    <property type="match status" value="1"/>
</dbReference>
<feature type="transmembrane region" description="Helical" evidence="6">
    <location>
        <begin position="302"/>
        <end position="320"/>
    </location>
</feature>
<dbReference type="Gramene" id="QL03p062100:mrna">
    <property type="protein sequence ID" value="QL03p062100:mrna"/>
    <property type="gene ID" value="QL03p062100"/>
</dbReference>
<evidence type="ECO:0000256" key="5">
    <source>
        <dbReference type="ARBA" id="ARBA00023136"/>
    </source>
</evidence>
<keyword evidence="4 6" id="KW-1133">Transmembrane helix</keyword>
<feature type="transmembrane region" description="Helical" evidence="6">
    <location>
        <begin position="103"/>
        <end position="125"/>
    </location>
</feature>
<evidence type="ECO:0000256" key="6">
    <source>
        <dbReference type="RuleBase" id="RU363077"/>
    </source>
</evidence>
<keyword evidence="10" id="KW-1185">Reference proteome</keyword>
<dbReference type="SUPFAM" id="SSF103481">
    <property type="entry name" value="Multidrug resistance efflux transporter EmrE"/>
    <property type="match status" value="2"/>
</dbReference>
<dbReference type="InParanoid" id="A0A7N2LBB8"/>
<feature type="domain" description="EamA" evidence="8">
    <location>
        <begin position="23"/>
        <end position="153"/>
    </location>
</feature>
<dbReference type="GO" id="GO:0016020">
    <property type="term" value="C:membrane"/>
    <property type="evidence" value="ECO:0007669"/>
    <property type="project" value="UniProtKB-SubCell"/>
</dbReference>
<comment type="subcellular location">
    <subcellularLocation>
        <location evidence="1 6">Membrane</location>
        <topology evidence="1 6">Multi-pass membrane protein</topology>
    </subcellularLocation>
</comment>
<dbReference type="OMA" id="FYSNTIA"/>
<feature type="transmembrane region" description="Helical" evidence="6">
    <location>
        <begin position="137"/>
        <end position="158"/>
    </location>
</feature>
<feature type="transmembrane region" description="Helical" evidence="6">
    <location>
        <begin position="178"/>
        <end position="200"/>
    </location>
</feature>
<dbReference type="InterPro" id="IPR037185">
    <property type="entry name" value="EmrE-like"/>
</dbReference>
<comment type="similarity">
    <text evidence="2 6">Belongs to the drug/metabolite transporter (DMT) superfamily. Plant drug/metabolite exporter (P-DME) (TC 2.A.7.4) family.</text>
</comment>
<evidence type="ECO:0000256" key="1">
    <source>
        <dbReference type="ARBA" id="ARBA00004141"/>
    </source>
</evidence>
<feature type="region of interest" description="Disordered" evidence="7">
    <location>
        <begin position="332"/>
        <end position="355"/>
    </location>
</feature>
<feature type="transmembrane region" description="Helical" evidence="6">
    <location>
        <begin position="248"/>
        <end position="269"/>
    </location>
</feature>
<dbReference type="Proteomes" id="UP000594261">
    <property type="component" value="Chromosome 3"/>
</dbReference>
<dbReference type="InterPro" id="IPR000620">
    <property type="entry name" value="EamA_dom"/>
</dbReference>
<keyword evidence="5 6" id="KW-0472">Membrane</keyword>
<feature type="transmembrane region" description="Helical" evidence="6">
    <location>
        <begin position="212"/>
        <end position="233"/>
    </location>
</feature>
<dbReference type="OrthoDB" id="1728340at2759"/>